<dbReference type="RefSeq" id="XP_066674690.1">
    <property type="nucleotide sequence ID" value="XM_066804917.1"/>
</dbReference>
<feature type="region of interest" description="Disordered" evidence="1">
    <location>
        <begin position="1"/>
        <end position="21"/>
    </location>
</feature>
<proteinExistence type="predicted"/>
<name>A0ABR1XBF5_9PEZI</name>
<sequence length="63" mass="6814">MQGGFNGTWSAPSKAQKKWGAPQGNLAAVASGNGQVRLVYEHDGKLARNVFQGNNWSRTSFFS</sequence>
<dbReference type="GeneID" id="92037977"/>
<evidence type="ECO:0000256" key="1">
    <source>
        <dbReference type="SAM" id="MobiDB-lite"/>
    </source>
</evidence>
<evidence type="ECO:0008006" key="4">
    <source>
        <dbReference type="Google" id="ProtNLM"/>
    </source>
</evidence>
<dbReference type="EMBL" id="JAQQWN010000002">
    <property type="protein sequence ID" value="KAK8093917.1"/>
    <property type="molecule type" value="Genomic_DNA"/>
</dbReference>
<evidence type="ECO:0000313" key="3">
    <source>
        <dbReference type="Proteomes" id="UP001433268"/>
    </source>
</evidence>
<dbReference type="Proteomes" id="UP001433268">
    <property type="component" value="Unassembled WGS sequence"/>
</dbReference>
<organism evidence="2 3">
    <name type="scientific">Apiospora hydei</name>
    <dbReference type="NCBI Taxonomy" id="1337664"/>
    <lineage>
        <taxon>Eukaryota</taxon>
        <taxon>Fungi</taxon>
        <taxon>Dikarya</taxon>
        <taxon>Ascomycota</taxon>
        <taxon>Pezizomycotina</taxon>
        <taxon>Sordariomycetes</taxon>
        <taxon>Xylariomycetidae</taxon>
        <taxon>Amphisphaeriales</taxon>
        <taxon>Apiosporaceae</taxon>
        <taxon>Apiospora</taxon>
    </lineage>
</organism>
<accession>A0ABR1XBF5</accession>
<keyword evidence="3" id="KW-1185">Reference proteome</keyword>
<evidence type="ECO:0000313" key="2">
    <source>
        <dbReference type="EMBL" id="KAK8093917.1"/>
    </source>
</evidence>
<protein>
    <recommendedName>
        <fullName evidence="4">Fucose-specific lectin</fullName>
    </recommendedName>
</protein>
<gene>
    <name evidence="2" type="ORF">PG997_000602</name>
</gene>
<comment type="caution">
    <text evidence="2">The sequence shown here is derived from an EMBL/GenBank/DDBJ whole genome shotgun (WGS) entry which is preliminary data.</text>
</comment>
<reference evidence="2 3" key="1">
    <citation type="submission" date="2023-01" db="EMBL/GenBank/DDBJ databases">
        <title>Analysis of 21 Apiospora genomes using comparative genomics revels a genus with tremendous synthesis potential of carbohydrate active enzymes and secondary metabolites.</title>
        <authorList>
            <person name="Sorensen T."/>
        </authorList>
    </citation>
    <scope>NUCLEOTIDE SEQUENCE [LARGE SCALE GENOMIC DNA]</scope>
    <source>
        <strain evidence="2 3">CBS 114990</strain>
    </source>
</reference>
<dbReference type="Gene3D" id="2.120.10.70">
    <property type="entry name" value="Fucose-specific lectin"/>
    <property type="match status" value="1"/>
</dbReference>